<evidence type="ECO:0000313" key="1">
    <source>
        <dbReference type="EMBL" id="GIM82664.1"/>
    </source>
</evidence>
<protein>
    <recommendedName>
        <fullName evidence="3">Terminase</fullName>
    </recommendedName>
</protein>
<evidence type="ECO:0000313" key="2">
    <source>
        <dbReference type="Proteomes" id="UP000680865"/>
    </source>
</evidence>
<keyword evidence="2" id="KW-1185">Reference proteome</keyword>
<dbReference type="RefSeq" id="WP_213002634.1">
    <property type="nucleotide sequence ID" value="NZ_BAAATW010000006.1"/>
</dbReference>
<dbReference type="Proteomes" id="UP000680865">
    <property type="component" value="Unassembled WGS sequence"/>
</dbReference>
<organism evidence="1 2">
    <name type="scientific">Winogradskya consettensis</name>
    <dbReference type="NCBI Taxonomy" id="113560"/>
    <lineage>
        <taxon>Bacteria</taxon>
        <taxon>Bacillati</taxon>
        <taxon>Actinomycetota</taxon>
        <taxon>Actinomycetes</taxon>
        <taxon>Micromonosporales</taxon>
        <taxon>Micromonosporaceae</taxon>
        <taxon>Winogradskya</taxon>
    </lineage>
</organism>
<dbReference type="AlphaFoldDB" id="A0A919T1V1"/>
<name>A0A919T1V1_9ACTN</name>
<proteinExistence type="predicted"/>
<gene>
    <name evidence="1" type="ORF">Aco04nite_82650</name>
</gene>
<comment type="caution">
    <text evidence="1">The sequence shown here is derived from an EMBL/GenBank/DDBJ whole genome shotgun (WGS) entry which is preliminary data.</text>
</comment>
<reference evidence="1" key="1">
    <citation type="submission" date="2021-03" db="EMBL/GenBank/DDBJ databases">
        <title>Whole genome shotgun sequence of Actinoplanes consettensis NBRC 14913.</title>
        <authorList>
            <person name="Komaki H."/>
            <person name="Tamura T."/>
        </authorList>
    </citation>
    <scope>NUCLEOTIDE SEQUENCE</scope>
    <source>
        <strain evidence="1">NBRC 14913</strain>
    </source>
</reference>
<accession>A0A919T1V1</accession>
<sequence length="561" mass="63590">MPAEPNPYVVDFPTLWVVPAWIQRHCIIPDGFRKGRPFRPYDWQLWCTANHYRIKPEAQQDPDYLIGDPDAIPIRSEAFHYRRSQVIAPQKTGKGPWSAAWVAAEGLGPVLFYDWAGENDAYVCEDVGCDCGWVYRYKPGEPMGHAWPTPLIQLLATSEDQVDNVYRPLQAMARGPRLKGRMLVREGFIRLRDEDGDPDQNRIDVVTSSAQSRLGNPITFCLQDESQLYTTTNKLVSVAQTMRRGAAAMGGRSGETTNCFNPAENSTAQMTHQSSKKDIFRFYEPPPADLKYELKADRLRIHAFNYRGSPHADLHGINAEAEELMETDKAQAERFYGNRLVYGASAWLDGDLWDGLARLREVPDRTVVVGGFDGSDSDDWTGIRLQTREGYQFTPKFADGRPMVWDPKMHKGQVPRLEVRAAMAEVMSRFQVVRLYADPPWWSTEIDDWAEEFGDTVVVRWSTFRTTQMHAAAQRLLTDVGKAAATFRHDGCEITKVHVRNARKSPRTNERYVLEKPSQAQKIDMAVVSILCNEAAGDVTADQLWTPPSRLTKVTGRVRGY</sequence>
<evidence type="ECO:0008006" key="3">
    <source>
        <dbReference type="Google" id="ProtNLM"/>
    </source>
</evidence>
<dbReference type="EMBL" id="BOQP01000052">
    <property type="protein sequence ID" value="GIM82664.1"/>
    <property type="molecule type" value="Genomic_DNA"/>
</dbReference>